<accession>A0A2A2JGJ8</accession>
<evidence type="ECO:0000256" key="1">
    <source>
        <dbReference type="ARBA" id="ARBA00004245"/>
    </source>
</evidence>
<dbReference type="SMART" id="SM00152">
    <property type="entry name" value="THY"/>
    <property type="match status" value="2"/>
</dbReference>
<name>A0A2A2JGJ8_9BILA</name>
<keyword evidence="6" id="KW-1185">Reference proteome</keyword>
<evidence type="ECO:0000256" key="2">
    <source>
        <dbReference type="ARBA" id="ARBA00009511"/>
    </source>
</evidence>
<dbReference type="InterPro" id="IPR038386">
    <property type="entry name" value="Beta-thymosin_sf"/>
</dbReference>
<evidence type="ECO:0000256" key="3">
    <source>
        <dbReference type="ARBA" id="ARBA00022490"/>
    </source>
</evidence>
<keyword evidence="4" id="KW-0206">Cytoskeleton</keyword>
<evidence type="ECO:0008006" key="7">
    <source>
        <dbReference type="Google" id="ProtNLM"/>
    </source>
</evidence>
<protein>
    <recommendedName>
        <fullName evidence="7">Thymosin beta</fullName>
    </recommendedName>
</protein>
<dbReference type="Gene3D" id="1.20.5.520">
    <property type="entry name" value="Single helix bin"/>
    <property type="match status" value="2"/>
</dbReference>
<dbReference type="GO" id="GO:0003785">
    <property type="term" value="F:actin monomer binding"/>
    <property type="evidence" value="ECO:0007669"/>
    <property type="project" value="InterPro"/>
</dbReference>
<dbReference type="GO" id="GO:0005829">
    <property type="term" value="C:cytosol"/>
    <property type="evidence" value="ECO:0007669"/>
    <property type="project" value="TreeGrafter"/>
</dbReference>
<dbReference type="OrthoDB" id="2151618at2759"/>
<dbReference type="Proteomes" id="UP000218231">
    <property type="component" value="Unassembled WGS sequence"/>
</dbReference>
<comment type="subcellular location">
    <subcellularLocation>
        <location evidence="1">Cytoplasm</location>
        <location evidence="1">Cytoskeleton</location>
    </subcellularLocation>
</comment>
<evidence type="ECO:0000256" key="4">
    <source>
        <dbReference type="ARBA" id="ARBA00023212"/>
    </source>
</evidence>
<dbReference type="PANTHER" id="PTHR20940">
    <property type="entry name" value="TETRA THYMOSIN"/>
    <property type="match status" value="1"/>
</dbReference>
<organism evidence="5 6">
    <name type="scientific">Diploscapter pachys</name>
    <dbReference type="NCBI Taxonomy" id="2018661"/>
    <lineage>
        <taxon>Eukaryota</taxon>
        <taxon>Metazoa</taxon>
        <taxon>Ecdysozoa</taxon>
        <taxon>Nematoda</taxon>
        <taxon>Chromadorea</taxon>
        <taxon>Rhabditida</taxon>
        <taxon>Rhabditina</taxon>
        <taxon>Rhabditomorpha</taxon>
        <taxon>Rhabditoidea</taxon>
        <taxon>Rhabditidae</taxon>
        <taxon>Diploscapter</taxon>
    </lineage>
</organism>
<dbReference type="STRING" id="2018661.A0A2A2JGJ8"/>
<dbReference type="Pfam" id="PF01290">
    <property type="entry name" value="Thymosin"/>
    <property type="match status" value="2"/>
</dbReference>
<dbReference type="FunFam" id="1.20.5.520:FF:000001">
    <property type="entry name" value="Thymosin beta"/>
    <property type="match status" value="1"/>
</dbReference>
<proteinExistence type="inferred from homology"/>
<dbReference type="EMBL" id="LIAE01010444">
    <property type="protein sequence ID" value="PAV60888.1"/>
    <property type="molecule type" value="Genomic_DNA"/>
</dbReference>
<dbReference type="GO" id="GO:0005856">
    <property type="term" value="C:cytoskeleton"/>
    <property type="evidence" value="ECO:0007669"/>
    <property type="project" value="UniProtKB-SubCell"/>
</dbReference>
<sequence length="117" mass="13304">MSTEHAPSVDELPKISPDLAQAVMGRVELKKVETQEKQVLPTKEDIQTEKQHKELTDKIEEFNTSDLKHAKTQEKQVLPTQEDISREKTIEGAAHFDKSALKHVEIHESHNVEVIDS</sequence>
<dbReference type="PANTHER" id="PTHR20940:SF1">
    <property type="entry name" value="CIBOULOT, ISOFORM A"/>
    <property type="match status" value="1"/>
</dbReference>
<evidence type="ECO:0000313" key="6">
    <source>
        <dbReference type="Proteomes" id="UP000218231"/>
    </source>
</evidence>
<comment type="caution">
    <text evidence="5">The sequence shown here is derived from an EMBL/GenBank/DDBJ whole genome shotgun (WGS) entry which is preliminary data.</text>
</comment>
<evidence type="ECO:0000313" key="5">
    <source>
        <dbReference type="EMBL" id="PAV60888.1"/>
    </source>
</evidence>
<reference evidence="5 6" key="1">
    <citation type="journal article" date="2017" name="Curr. Biol.">
        <title>Genome architecture and evolution of a unichromosomal asexual nematode.</title>
        <authorList>
            <person name="Fradin H."/>
            <person name="Zegar C."/>
            <person name="Gutwein M."/>
            <person name="Lucas J."/>
            <person name="Kovtun M."/>
            <person name="Corcoran D."/>
            <person name="Baugh L.R."/>
            <person name="Kiontke K."/>
            <person name="Gunsalus K."/>
            <person name="Fitch D.H."/>
            <person name="Piano F."/>
        </authorList>
    </citation>
    <scope>NUCLEOTIDE SEQUENCE [LARGE SCALE GENOMIC DNA]</scope>
    <source>
        <strain evidence="5">PF1309</strain>
    </source>
</reference>
<gene>
    <name evidence="5" type="ORF">WR25_17141</name>
</gene>
<dbReference type="AlphaFoldDB" id="A0A2A2JGJ8"/>
<dbReference type="InterPro" id="IPR001152">
    <property type="entry name" value="Beta-thymosin"/>
</dbReference>
<keyword evidence="3" id="KW-0963">Cytoplasm</keyword>
<dbReference type="GO" id="GO:0007015">
    <property type="term" value="P:actin filament organization"/>
    <property type="evidence" value="ECO:0007669"/>
    <property type="project" value="InterPro"/>
</dbReference>
<comment type="similarity">
    <text evidence="2">Belongs to the thymosin beta family.</text>
</comment>